<organism evidence="1 2">
    <name type="scientific">candidate division WWE3 bacterium</name>
    <dbReference type="NCBI Taxonomy" id="2053526"/>
    <lineage>
        <taxon>Bacteria</taxon>
        <taxon>Katanobacteria</taxon>
    </lineage>
</organism>
<dbReference type="Proteomes" id="UP000265540">
    <property type="component" value="Unassembled WGS sequence"/>
</dbReference>
<evidence type="ECO:0000313" key="1">
    <source>
        <dbReference type="EMBL" id="RJR26666.1"/>
    </source>
</evidence>
<accession>A0A3A4ZJD5</accession>
<dbReference type="AlphaFoldDB" id="A0A3A4ZJD5"/>
<dbReference type="EMBL" id="QZJF01000018">
    <property type="protein sequence ID" value="RJR26666.1"/>
    <property type="molecule type" value="Genomic_DNA"/>
</dbReference>
<sequence>MISVGGQVEPVEMVEAQWAVSEVPVSIKCKKIPWLKDLGDGILLELVDSYLEMETVHPNFGDSRYVTGLQPNVRPQRLVLIFERPIDVRDSYWN</sequence>
<gene>
    <name evidence="1" type="ORF">C4561_04640</name>
</gene>
<evidence type="ECO:0000313" key="2">
    <source>
        <dbReference type="Proteomes" id="UP000265540"/>
    </source>
</evidence>
<name>A0A3A4ZJD5_UNCKA</name>
<reference evidence="1 2" key="1">
    <citation type="journal article" date="2017" name="ISME J.">
        <title>Energy and carbon metabolisms in a deep terrestrial subsurface fluid microbial community.</title>
        <authorList>
            <person name="Momper L."/>
            <person name="Jungbluth S.P."/>
            <person name="Lee M.D."/>
            <person name="Amend J.P."/>
        </authorList>
    </citation>
    <scope>NUCLEOTIDE SEQUENCE [LARGE SCALE GENOMIC DNA]</scope>
    <source>
        <strain evidence="1">SURF_46</strain>
    </source>
</reference>
<protein>
    <submittedName>
        <fullName evidence="1">Uncharacterized protein</fullName>
    </submittedName>
</protein>
<proteinExistence type="predicted"/>
<comment type="caution">
    <text evidence="1">The sequence shown here is derived from an EMBL/GenBank/DDBJ whole genome shotgun (WGS) entry which is preliminary data.</text>
</comment>